<dbReference type="STRING" id="285351.SAMN04488035_2130"/>
<sequence length="141" mass="14402">MTYHDPTGPTAADDAPPSLGVLFSRLTEQTSKLVRAEIALAKNEMTAKLSKLGMAIGLFAAAGILALYGLGVLIDAAVLGLSEALAPWLSALIVAVVLFLVVGVLALVGKKRLDAGTPPKPEAAAASVKKDVDAVKKGLKS</sequence>
<keyword evidence="1" id="KW-0812">Transmembrane</keyword>
<protein>
    <submittedName>
        <fullName evidence="2">Putative Holin-X, holin superfamily III</fullName>
    </submittedName>
</protein>
<feature type="transmembrane region" description="Helical" evidence="1">
    <location>
        <begin position="52"/>
        <end position="74"/>
    </location>
</feature>
<dbReference type="AlphaFoldDB" id="A0A1I2H454"/>
<dbReference type="EMBL" id="FONZ01000003">
    <property type="protein sequence ID" value="SFF23461.1"/>
    <property type="molecule type" value="Genomic_DNA"/>
</dbReference>
<evidence type="ECO:0000313" key="3">
    <source>
        <dbReference type="Proteomes" id="UP000198520"/>
    </source>
</evidence>
<feature type="transmembrane region" description="Helical" evidence="1">
    <location>
        <begin position="86"/>
        <end position="108"/>
    </location>
</feature>
<keyword evidence="3" id="KW-1185">Reference proteome</keyword>
<organism evidence="2 3">
    <name type="scientific">Flavimobilis marinus</name>
    <dbReference type="NCBI Taxonomy" id="285351"/>
    <lineage>
        <taxon>Bacteria</taxon>
        <taxon>Bacillati</taxon>
        <taxon>Actinomycetota</taxon>
        <taxon>Actinomycetes</taxon>
        <taxon>Micrococcales</taxon>
        <taxon>Jonesiaceae</taxon>
        <taxon>Flavimobilis</taxon>
    </lineage>
</organism>
<dbReference type="Proteomes" id="UP000198520">
    <property type="component" value="Unassembled WGS sequence"/>
</dbReference>
<dbReference type="OrthoDB" id="5148485at2"/>
<gene>
    <name evidence="2" type="ORF">SAMN04488035_2130</name>
</gene>
<evidence type="ECO:0000313" key="2">
    <source>
        <dbReference type="EMBL" id="SFF23461.1"/>
    </source>
</evidence>
<reference evidence="3" key="1">
    <citation type="submission" date="2016-10" db="EMBL/GenBank/DDBJ databases">
        <authorList>
            <person name="Varghese N."/>
            <person name="Submissions S."/>
        </authorList>
    </citation>
    <scope>NUCLEOTIDE SEQUENCE [LARGE SCALE GENOMIC DNA]</scope>
    <source>
        <strain evidence="3">DSM 19083</strain>
    </source>
</reference>
<keyword evidence="1" id="KW-1133">Transmembrane helix</keyword>
<evidence type="ECO:0000256" key="1">
    <source>
        <dbReference type="SAM" id="Phobius"/>
    </source>
</evidence>
<keyword evidence="1" id="KW-0472">Membrane</keyword>
<dbReference type="InterPro" id="IPR009937">
    <property type="entry name" value="Phage_holin_3_6"/>
</dbReference>
<proteinExistence type="predicted"/>
<name>A0A1I2H454_9MICO</name>
<accession>A0A1I2H454</accession>
<dbReference type="RefSeq" id="WP_093378330.1">
    <property type="nucleotide sequence ID" value="NZ_BNAN01000003.1"/>
</dbReference>
<dbReference type="Pfam" id="PF07332">
    <property type="entry name" value="Phage_holin_3_6"/>
    <property type="match status" value="1"/>
</dbReference>